<evidence type="ECO:0000259" key="2">
    <source>
        <dbReference type="PROSITE" id="PS50011"/>
    </source>
</evidence>
<protein>
    <recommendedName>
        <fullName evidence="2">Protein kinase domain-containing protein</fullName>
    </recommendedName>
</protein>
<proteinExistence type="predicted"/>
<dbReference type="GO" id="GO:0005524">
    <property type="term" value="F:ATP binding"/>
    <property type="evidence" value="ECO:0007669"/>
    <property type="project" value="InterPro"/>
</dbReference>
<accession>A0A5J4TLM5</accession>
<feature type="region of interest" description="Disordered" evidence="1">
    <location>
        <begin position="312"/>
        <end position="344"/>
    </location>
</feature>
<evidence type="ECO:0000256" key="1">
    <source>
        <dbReference type="SAM" id="MobiDB-lite"/>
    </source>
</evidence>
<comment type="caution">
    <text evidence="3">The sequence shown here is derived from an EMBL/GenBank/DDBJ whole genome shotgun (WGS) entry which is preliminary data.</text>
</comment>
<feature type="domain" description="Protein kinase" evidence="2">
    <location>
        <begin position="1"/>
        <end position="357"/>
    </location>
</feature>
<sequence length="380" mass="43612">MHVMDLLLDQANETGDLDPQYYAPVLTQIPSSQFFSPLGVTSIFSGVSFYFAIAHLDEDSHIILESVAEQPSPNHFALIVRFHQQMLKDLRSYFKAEKQCYNDMAIQSTLDLIYIGCGSTSSGCCTIFLTSSTLTLEEAINQSLLTDPSGKLELTRSLIDSIQEAHGNEHIGFDLRPSSILFTQGIIRRSVALIGFVGDGKILAKKTDYKKVKWNQNYSAPEIAARKNPPNTPTAASDIYALGMLILNLLGKTQKVVDFVKPAVENLKQDRCDILAFRKLFDQFYSQIKNDENKKLIGMQKELILQEERKRKEEEEKERIRQEEERKRKEEEEKERIRQEEERKRKEIEKIEKYSVFGTKCNVQILQNPVYKIILEKYGN</sequence>
<dbReference type="Proteomes" id="UP000324800">
    <property type="component" value="Unassembled WGS sequence"/>
</dbReference>
<dbReference type="InterPro" id="IPR000719">
    <property type="entry name" value="Prot_kinase_dom"/>
</dbReference>
<evidence type="ECO:0000313" key="4">
    <source>
        <dbReference type="Proteomes" id="UP000324800"/>
    </source>
</evidence>
<dbReference type="Gene3D" id="1.10.510.10">
    <property type="entry name" value="Transferase(Phosphotransferase) domain 1"/>
    <property type="match status" value="1"/>
</dbReference>
<dbReference type="EMBL" id="SNRW01028433">
    <property type="protein sequence ID" value="KAA6359406.1"/>
    <property type="molecule type" value="Genomic_DNA"/>
</dbReference>
<dbReference type="AlphaFoldDB" id="A0A5J4TLM5"/>
<feature type="non-terminal residue" evidence="3">
    <location>
        <position position="380"/>
    </location>
</feature>
<gene>
    <name evidence="3" type="ORF">EZS28_045067</name>
</gene>
<dbReference type="PROSITE" id="PS50011">
    <property type="entry name" value="PROTEIN_KINASE_DOM"/>
    <property type="match status" value="1"/>
</dbReference>
<evidence type="ECO:0000313" key="3">
    <source>
        <dbReference type="EMBL" id="KAA6359406.1"/>
    </source>
</evidence>
<organism evidence="3 4">
    <name type="scientific">Streblomastix strix</name>
    <dbReference type="NCBI Taxonomy" id="222440"/>
    <lineage>
        <taxon>Eukaryota</taxon>
        <taxon>Metamonada</taxon>
        <taxon>Preaxostyla</taxon>
        <taxon>Oxymonadida</taxon>
        <taxon>Streblomastigidae</taxon>
        <taxon>Streblomastix</taxon>
    </lineage>
</organism>
<dbReference type="InterPro" id="IPR011009">
    <property type="entry name" value="Kinase-like_dom_sf"/>
</dbReference>
<name>A0A5J4TLM5_9EUKA</name>
<dbReference type="SUPFAM" id="SSF56112">
    <property type="entry name" value="Protein kinase-like (PK-like)"/>
    <property type="match status" value="1"/>
</dbReference>
<reference evidence="3 4" key="1">
    <citation type="submission" date="2019-03" db="EMBL/GenBank/DDBJ databases">
        <title>Single cell metagenomics reveals metabolic interactions within the superorganism composed of flagellate Streblomastix strix and complex community of Bacteroidetes bacteria on its surface.</title>
        <authorList>
            <person name="Treitli S.C."/>
            <person name="Kolisko M."/>
            <person name="Husnik F."/>
            <person name="Keeling P."/>
            <person name="Hampl V."/>
        </authorList>
    </citation>
    <scope>NUCLEOTIDE SEQUENCE [LARGE SCALE GENOMIC DNA]</scope>
    <source>
        <strain evidence="3">ST1C</strain>
    </source>
</reference>
<dbReference type="GO" id="GO:0004672">
    <property type="term" value="F:protein kinase activity"/>
    <property type="evidence" value="ECO:0007669"/>
    <property type="project" value="InterPro"/>
</dbReference>